<dbReference type="InterPro" id="IPR001031">
    <property type="entry name" value="Thioesterase"/>
</dbReference>
<organism evidence="4 5">
    <name type="scientific">Streptomyces hydrogenans</name>
    <dbReference type="NCBI Taxonomy" id="1873719"/>
    <lineage>
        <taxon>Bacteria</taxon>
        <taxon>Bacillati</taxon>
        <taxon>Actinomycetota</taxon>
        <taxon>Actinomycetes</taxon>
        <taxon>Kitasatosporales</taxon>
        <taxon>Streptomycetaceae</taxon>
        <taxon>Streptomyces</taxon>
    </lineage>
</organism>
<reference evidence="4" key="1">
    <citation type="submission" date="2024-05" db="EMBL/GenBank/DDBJ databases">
        <title>Whole genome shotgun sequence of Streptomyces hydrogenans NBRC 13475.</title>
        <authorList>
            <person name="Komaki H."/>
            <person name="Tamura T."/>
        </authorList>
    </citation>
    <scope>NUCLEOTIDE SEQUENCE</scope>
    <source>
        <strain evidence="4">NBRC 13475</strain>
    </source>
</reference>
<accession>A0ABQ3P521</accession>
<evidence type="ECO:0000313" key="4">
    <source>
        <dbReference type="EMBL" id="GHI20116.1"/>
    </source>
</evidence>
<dbReference type="InterPro" id="IPR012223">
    <property type="entry name" value="TEII"/>
</dbReference>
<dbReference type="Pfam" id="PF00975">
    <property type="entry name" value="Thioesterase"/>
    <property type="match status" value="1"/>
</dbReference>
<comment type="similarity">
    <text evidence="1">Belongs to the thioesterase family.</text>
</comment>
<dbReference type="InterPro" id="IPR029058">
    <property type="entry name" value="AB_hydrolase_fold"/>
</dbReference>
<dbReference type="Proteomes" id="UP001052739">
    <property type="component" value="Unassembled WGS sequence"/>
</dbReference>
<feature type="domain" description="Thioesterase TesA-like" evidence="3">
    <location>
        <begin position="28"/>
        <end position="250"/>
    </location>
</feature>
<evidence type="ECO:0000256" key="2">
    <source>
        <dbReference type="ARBA" id="ARBA00022801"/>
    </source>
</evidence>
<dbReference type="SMART" id="SM00824">
    <property type="entry name" value="PKS_TE"/>
    <property type="match status" value="1"/>
</dbReference>
<dbReference type="InterPro" id="IPR020802">
    <property type="entry name" value="TesA-like"/>
</dbReference>
<evidence type="ECO:0000256" key="1">
    <source>
        <dbReference type="ARBA" id="ARBA00007169"/>
    </source>
</evidence>
<proteinExistence type="inferred from homology"/>
<evidence type="ECO:0000259" key="3">
    <source>
        <dbReference type="SMART" id="SM00824"/>
    </source>
</evidence>
<comment type="caution">
    <text evidence="4">The sequence shown here is derived from an EMBL/GenBank/DDBJ whole genome shotgun (WGS) entry which is preliminary data.</text>
</comment>
<dbReference type="PANTHER" id="PTHR11487:SF0">
    <property type="entry name" value="S-ACYL FATTY ACID SYNTHASE THIOESTERASE, MEDIUM CHAIN"/>
    <property type="match status" value="1"/>
</dbReference>
<keyword evidence="2" id="KW-0378">Hydrolase</keyword>
<dbReference type="EMBL" id="BNDW01000004">
    <property type="protein sequence ID" value="GHI20116.1"/>
    <property type="molecule type" value="Genomic_DNA"/>
</dbReference>
<dbReference type="PANTHER" id="PTHR11487">
    <property type="entry name" value="THIOESTERASE"/>
    <property type="match status" value="1"/>
</dbReference>
<name>A0ABQ3P521_9ACTN</name>
<keyword evidence="5" id="KW-1185">Reference proteome</keyword>
<evidence type="ECO:0000313" key="5">
    <source>
        <dbReference type="Proteomes" id="UP001052739"/>
    </source>
</evidence>
<protein>
    <submittedName>
        <fullName evidence="4">Thioesterase</fullName>
    </submittedName>
</protein>
<dbReference type="SUPFAM" id="SSF53474">
    <property type="entry name" value="alpha/beta-Hydrolases"/>
    <property type="match status" value="1"/>
</dbReference>
<sequence>MGRVDSEWLRRFAVPGGDSATAGGTTLVCFPHAGGAASAYVPLARALAPEVAVLSVQYPGRQDRRHERPLDDIGELADALAAEVRRGPEGPYAFFGHSMGAVLAYETARRLREDGRTGPGHLFLSGRRAPALDPSPHDRLLTDDDVMAAVRRLGGTTPAVLDDPELREMVMPALRADYRAVGSYGWRPGAPLSVPIGVFVGDSDPVVTVEQASAWRDFTTAPTTLEVFPGGHFYLDRHLPAIARSLTAALAAPADGPSAGTGVRS</sequence>
<dbReference type="Gene3D" id="3.40.50.1820">
    <property type="entry name" value="alpha/beta hydrolase"/>
    <property type="match status" value="1"/>
</dbReference>
<gene>
    <name evidence="4" type="ORF">Shyd_14870</name>
</gene>